<dbReference type="InterPro" id="IPR004369">
    <property type="entry name" value="Prolyl-tRNA_editing_YbaK/EbsC"/>
</dbReference>
<evidence type="ECO:0000313" key="6">
    <source>
        <dbReference type="EMBL" id="SDI82369.1"/>
    </source>
</evidence>
<dbReference type="CDD" id="cd00002">
    <property type="entry name" value="YbaK_deacylase"/>
    <property type="match status" value="1"/>
</dbReference>
<evidence type="ECO:0000256" key="3">
    <source>
        <dbReference type="ARBA" id="ARBA00023239"/>
    </source>
</evidence>
<dbReference type="Proteomes" id="UP000199527">
    <property type="component" value="Unassembled WGS sequence"/>
</dbReference>
<keyword evidence="3 4" id="KW-0456">Lyase</keyword>
<organism evidence="6 7">
    <name type="scientific">Ferrimonas sediminum</name>
    <dbReference type="NCBI Taxonomy" id="718193"/>
    <lineage>
        <taxon>Bacteria</taxon>
        <taxon>Pseudomonadati</taxon>
        <taxon>Pseudomonadota</taxon>
        <taxon>Gammaproteobacteria</taxon>
        <taxon>Alteromonadales</taxon>
        <taxon>Ferrimonadaceae</taxon>
        <taxon>Ferrimonas</taxon>
    </lineage>
</organism>
<gene>
    <name evidence="6" type="ORF">SAMN04488540_103196</name>
</gene>
<dbReference type="EC" id="4.2.-.-" evidence="4"/>
<dbReference type="AlphaFoldDB" id="A0A1G8NQ19"/>
<keyword evidence="2 4" id="KW-0648">Protein biosynthesis</keyword>
<dbReference type="OrthoDB" id="9809296at2"/>
<evidence type="ECO:0000259" key="5">
    <source>
        <dbReference type="Pfam" id="PF04073"/>
    </source>
</evidence>
<dbReference type="InterPro" id="IPR007214">
    <property type="entry name" value="YbaK/aa-tRNA-synth-assoc-dom"/>
</dbReference>
<dbReference type="GO" id="GO:0002161">
    <property type="term" value="F:aminoacyl-tRNA deacylase activity"/>
    <property type="evidence" value="ECO:0007669"/>
    <property type="project" value="InterPro"/>
</dbReference>
<dbReference type="GO" id="GO:0006412">
    <property type="term" value="P:translation"/>
    <property type="evidence" value="ECO:0007669"/>
    <property type="project" value="UniProtKB-KW"/>
</dbReference>
<dbReference type="RefSeq" id="WP_090363143.1">
    <property type="nucleotide sequence ID" value="NZ_FNEM01000003.1"/>
</dbReference>
<reference evidence="7" key="1">
    <citation type="submission" date="2016-10" db="EMBL/GenBank/DDBJ databases">
        <authorList>
            <person name="Varghese N."/>
            <person name="Submissions S."/>
        </authorList>
    </citation>
    <scope>NUCLEOTIDE SEQUENCE [LARGE SCALE GENOMIC DNA]</scope>
    <source>
        <strain evidence="7">DSM 23317</strain>
    </source>
</reference>
<feature type="domain" description="YbaK/aminoacyl-tRNA synthetase-associated" evidence="5">
    <location>
        <begin position="32"/>
        <end position="144"/>
    </location>
</feature>
<sequence length="156" mass="16378">MTPAVNAVKKAKVAYQLHQYSHDPASSSYGLEAAEALQQDPARVFKTLLAADDSGTLYVAVVPVTGQLDLKALAKAVKAKRLAMADPKVAEKATGYVVGGISPLGQKKRLPLLLDASAQAHATIFVSAGRRGLEIELAPDQLLSLTQGRYAAIRGG</sequence>
<evidence type="ECO:0000256" key="1">
    <source>
        <dbReference type="ARBA" id="ARBA00009798"/>
    </source>
</evidence>
<protein>
    <recommendedName>
        <fullName evidence="4">Cys-tRNA(Pro)/Cys-tRNA(Cys) deacylase</fullName>
        <ecNumber evidence="4">4.2.-.-</ecNumber>
    </recommendedName>
</protein>
<keyword evidence="7" id="KW-1185">Reference proteome</keyword>
<evidence type="ECO:0000256" key="2">
    <source>
        <dbReference type="ARBA" id="ARBA00022917"/>
    </source>
</evidence>
<proteinExistence type="inferred from homology"/>
<dbReference type="PANTHER" id="PTHR30411:SF0">
    <property type="entry name" value="CYS-TRNA(PRO)_CYS-TRNA(CYS) DEACYLASE YBAK"/>
    <property type="match status" value="1"/>
</dbReference>
<dbReference type="SUPFAM" id="SSF55826">
    <property type="entry name" value="YbaK/ProRS associated domain"/>
    <property type="match status" value="1"/>
</dbReference>
<comment type="similarity">
    <text evidence="1 4">Belongs to the prolyl-tRNA editing family. YbaK/EbsC subfamily.</text>
</comment>
<dbReference type="NCBIfam" id="TIGR00011">
    <property type="entry name" value="YbaK_EbsC"/>
    <property type="match status" value="1"/>
</dbReference>
<evidence type="ECO:0000313" key="7">
    <source>
        <dbReference type="Proteomes" id="UP000199527"/>
    </source>
</evidence>
<name>A0A1G8NQ19_9GAMM</name>
<dbReference type="PIRSF" id="PIRSF006181">
    <property type="entry name" value="EbsC_YbaK"/>
    <property type="match status" value="1"/>
</dbReference>
<evidence type="ECO:0000256" key="4">
    <source>
        <dbReference type="PIRNR" id="PIRNR006181"/>
    </source>
</evidence>
<dbReference type="Pfam" id="PF04073">
    <property type="entry name" value="tRNA_edit"/>
    <property type="match status" value="1"/>
</dbReference>
<dbReference type="PANTHER" id="PTHR30411">
    <property type="entry name" value="CYTOPLASMIC PROTEIN"/>
    <property type="match status" value="1"/>
</dbReference>
<accession>A0A1G8NQ19</accession>
<dbReference type="InterPro" id="IPR036754">
    <property type="entry name" value="YbaK/aa-tRNA-synt-asso_dom_sf"/>
</dbReference>
<dbReference type="EMBL" id="FNEM01000003">
    <property type="protein sequence ID" value="SDI82369.1"/>
    <property type="molecule type" value="Genomic_DNA"/>
</dbReference>
<dbReference type="GO" id="GO:0016829">
    <property type="term" value="F:lyase activity"/>
    <property type="evidence" value="ECO:0007669"/>
    <property type="project" value="UniProtKB-KW"/>
</dbReference>
<dbReference type="Gene3D" id="3.90.960.10">
    <property type="entry name" value="YbaK/aminoacyl-tRNA synthetase-associated domain"/>
    <property type="match status" value="1"/>
</dbReference>